<dbReference type="GO" id="GO:0009712">
    <property type="term" value="P:catechol-containing compound metabolic process"/>
    <property type="evidence" value="ECO:0007669"/>
    <property type="project" value="InterPro"/>
</dbReference>
<evidence type="ECO:0000256" key="3">
    <source>
        <dbReference type="ARBA" id="ARBA00022723"/>
    </source>
</evidence>
<evidence type="ECO:0000256" key="1">
    <source>
        <dbReference type="ARBA" id="ARBA00001965"/>
    </source>
</evidence>
<dbReference type="Pfam" id="PF04444">
    <property type="entry name" value="Dioxygenase_N"/>
    <property type="match status" value="1"/>
</dbReference>
<feature type="domain" description="Intradiol ring-cleavage dioxygenases" evidence="8">
    <location>
        <begin position="128"/>
        <end position="304"/>
    </location>
</feature>
<comment type="cofactor">
    <cofactor evidence="1">
        <name>Fe(3+)</name>
        <dbReference type="ChEBI" id="CHEBI:29034"/>
    </cofactor>
</comment>
<sequence length="309" mass="34021">MSTQTVETAMKSTSLTSEPPAAAGEGLGQEFTSHVINSFGPSTDPRLREVMGSFVQHIHDFAREVNLTVDEWLLAVNMINQAGQMSNDRRNEGQLMCDVIGLETLVDDITHRAAANDAASGTLTAILGPFWRADTPTRPNGTTISFETPKDGIVTFLYGTITSAETGKPIPNASVEVWQASTNGLYEQQDADQRDCNLRGKFITDDQGRYSFYCLKPTPYPVPGDGPAGKLLRMLDRHIYRPAHLHFMVIADGFKSVTTQIFDSDSKYLGDDSVFAVKEGLTVTFTPRKGDPEAEWELEFDMSLATKKE</sequence>
<feature type="domain" description="Catechol dioxygenase N-terminal" evidence="9">
    <location>
        <begin position="44"/>
        <end position="116"/>
    </location>
</feature>
<gene>
    <name evidence="10" type="ORF">AK830_g8901</name>
</gene>
<evidence type="ECO:0000256" key="2">
    <source>
        <dbReference type="ARBA" id="ARBA00007825"/>
    </source>
</evidence>
<keyword evidence="11" id="KW-1185">Reference proteome</keyword>
<keyword evidence="3" id="KW-0479">Metal-binding</keyword>
<comment type="caution">
    <text evidence="10">The sequence shown here is derived from an EMBL/GenBank/DDBJ whole genome shotgun (WGS) entry which is preliminary data.</text>
</comment>
<feature type="region of interest" description="Disordered" evidence="7">
    <location>
        <begin position="1"/>
        <end position="23"/>
    </location>
</feature>
<comment type="similarity">
    <text evidence="2">Belongs to the intradiol ring-cleavage dioxygenase family.</text>
</comment>
<keyword evidence="6" id="KW-0408">Iron</keyword>
<dbReference type="Pfam" id="PF00775">
    <property type="entry name" value="Dioxygenase_C"/>
    <property type="match status" value="1"/>
</dbReference>
<accession>A0A0P7B6V5</accession>
<dbReference type="Gene3D" id="2.60.130.10">
    <property type="entry name" value="Aromatic compound dioxygenase"/>
    <property type="match status" value="1"/>
</dbReference>
<dbReference type="SUPFAM" id="SSF49482">
    <property type="entry name" value="Aromatic compound dioxygenase"/>
    <property type="match status" value="1"/>
</dbReference>
<evidence type="ECO:0000256" key="5">
    <source>
        <dbReference type="ARBA" id="ARBA00023002"/>
    </source>
</evidence>
<dbReference type="InterPro" id="IPR050770">
    <property type="entry name" value="Intradiol_RC_Dioxygenase"/>
</dbReference>
<evidence type="ECO:0000256" key="4">
    <source>
        <dbReference type="ARBA" id="ARBA00022964"/>
    </source>
</evidence>
<dbReference type="CDD" id="cd03461">
    <property type="entry name" value="1_2-HQD"/>
    <property type="match status" value="1"/>
</dbReference>
<evidence type="ECO:0000256" key="6">
    <source>
        <dbReference type="ARBA" id="ARBA00023004"/>
    </source>
</evidence>
<dbReference type="OrthoDB" id="5238185at2759"/>
<dbReference type="InterPro" id="IPR015889">
    <property type="entry name" value="Intradiol_dOase_core"/>
</dbReference>
<dbReference type="InterPro" id="IPR000627">
    <property type="entry name" value="Intradiol_dOase_C"/>
</dbReference>
<dbReference type="STRING" id="78410.A0A0P7B6V5"/>
<dbReference type="PANTHER" id="PTHR33711">
    <property type="entry name" value="DIOXYGENASE, PUTATIVE (AFU_ORTHOLOGUE AFUA_2G02910)-RELATED"/>
    <property type="match status" value="1"/>
</dbReference>
<dbReference type="GO" id="GO:0018576">
    <property type="term" value="F:catechol 1,2-dioxygenase activity"/>
    <property type="evidence" value="ECO:0007669"/>
    <property type="project" value="InterPro"/>
</dbReference>
<dbReference type="AlphaFoldDB" id="A0A0P7B6V5"/>
<proteinExistence type="inferred from homology"/>
<dbReference type="InterPro" id="IPR039390">
    <property type="entry name" value="1_2-HQD/HQD"/>
</dbReference>
<evidence type="ECO:0000259" key="9">
    <source>
        <dbReference type="Pfam" id="PF04444"/>
    </source>
</evidence>
<keyword evidence="4" id="KW-0223">Dioxygenase</keyword>
<dbReference type="GO" id="GO:0008199">
    <property type="term" value="F:ferric iron binding"/>
    <property type="evidence" value="ECO:0007669"/>
    <property type="project" value="InterPro"/>
</dbReference>
<dbReference type="InterPro" id="IPR007535">
    <property type="entry name" value="Catechol_dOase_N"/>
</dbReference>
<organism evidence="10 11">
    <name type="scientific">Neonectria ditissima</name>
    <dbReference type="NCBI Taxonomy" id="78410"/>
    <lineage>
        <taxon>Eukaryota</taxon>
        <taxon>Fungi</taxon>
        <taxon>Dikarya</taxon>
        <taxon>Ascomycota</taxon>
        <taxon>Pezizomycotina</taxon>
        <taxon>Sordariomycetes</taxon>
        <taxon>Hypocreomycetidae</taxon>
        <taxon>Hypocreales</taxon>
        <taxon>Nectriaceae</taxon>
        <taxon>Neonectria</taxon>
    </lineage>
</organism>
<feature type="compositionally biased region" description="Polar residues" evidence="7">
    <location>
        <begin position="1"/>
        <end position="17"/>
    </location>
</feature>
<dbReference type="EMBL" id="LKCW01000158">
    <property type="protein sequence ID" value="KPM37658.1"/>
    <property type="molecule type" value="Genomic_DNA"/>
</dbReference>
<evidence type="ECO:0000313" key="10">
    <source>
        <dbReference type="EMBL" id="KPM37658.1"/>
    </source>
</evidence>
<dbReference type="Proteomes" id="UP000050424">
    <property type="component" value="Unassembled WGS sequence"/>
</dbReference>
<evidence type="ECO:0000313" key="11">
    <source>
        <dbReference type="Proteomes" id="UP000050424"/>
    </source>
</evidence>
<evidence type="ECO:0000259" key="8">
    <source>
        <dbReference type="Pfam" id="PF00775"/>
    </source>
</evidence>
<dbReference type="PANTHER" id="PTHR33711:SF7">
    <property type="entry name" value="INTRADIOL RING-CLEAVAGE DIOXYGENASES DOMAIN-CONTAINING PROTEIN-RELATED"/>
    <property type="match status" value="1"/>
</dbReference>
<protein>
    <recommendedName>
        <fullName evidence="12">Catechol 1,2-dioxygenase</fullName>
    </recommendedName>
</protein>
<evidence type="ECO:0000256" key="7">
    <source>
        <dbReference type="SAM" id="MobiDB-lite"/>
    </source>
</evidence>
<keyword evidence="5" id="KW-0560">Oxidoreductase</keyword>
<name>A0A0P7B6V5_9HYPO</name>
<reference evidence="10 11" key="1">
    <citation type="submission" date="2015-09" db="EMBL/GenBank/DDBJ databases">
        <title>Draft genome of a European isolate of the apple canker pathogen Neonectria ditissima.</title>
        <authorList>
            <person name="Gomez-Cortecero A."/>
            <person name="Harrison R.J."/>
            <person name="Armitage A.D."/>
        </authorList>
    </citation>
    <scope>NUCLEOTIDE SEQUENCE [LARGE SCALE GENOMIC DNA]</scope>
    <source>
        <strain evidence="10 11">R09/05</strain>
    </source>
</reference>
<evidence type="ECO:0008006" key="12">
    <source>
        <dbReference type="Google" id="ProtNLM"/>
    </source>
</evidence>